<feature type="domain" description="Tyrosine-protein kinase G-rich" evidence="10">
    <location>
        <begin position="316"/>
        <end position="391"/>
    </location>
</feature>
<feature type="domain" description="Polysaccharide chain length determinant N-terminal" evidence="9">
    <location>
        <begin position="28"/>
        <end position="130"/>
    </location>
</feature>
<dbReference type="PANTHER" id="PTHR32309">
    <property type="entry name" value="TYROSINE-PROTEIN KINASE"/>
    <property type="match status" value="1"/>
</dbReference>
<dbReference type="AlphaFoldDB" id="A0A916W9E1"/>
<evidence type="ECO:0000313" key="12">
    <source>
        <dbReference type="Proteomes" id="UP000648801"/>
    </source>
</evidence>
<dbReference type="Pfam" id="PF13807">
    <property type="entry name" value="GNVR"/>
    <property type="match status" value="1"/>
</dbReference>
<dbReference type="PANTHER" id="PTHR32309:SF13">
    <property type="entry name" value="FERRIC ENTEROBACTIN TRANSPORT PROTEIN FEPE"/>
    <property type="match status" value="1"/>
</dbReference>
<evidence type="ECO:0000313" key="11">
    <source>
        <dbReference type="EMBL" id="GGA79873.1"/>
    </source>
</evidence>
<keyword evidence="6" id="KW-0175">Coiled coil</keyword>
<dbReference type="Pfam" id="PF02706">
    <property type="entry name" value="Wzz"/>
    <property type="match status" value="1"/>
</dbReference>
<comment type="caution">
    <text evidence="11">The sequence shown here is derived from an EMBL/GenBank/DDBJ whole genome shotgun (WGS) entry which is preliminary data.</text>
</comment>
<feature type="transmembrane region" description="Helical" evidence="8">
    <location>
        <begin position="370"/>
        <end position="390"/>
    </location>
</feature>
<dbReference type="GO" id="GO:0004713">
    <property type="term" value="F:protein tyrosine kinase activity"/>
    <property type="evidence" value="ECO:0007669"/>
    <property type="project" value="TreeGrafter"/>
</dbReference>
<feature type="coiled-coil region" evidence="6">
    <location>
        <begin position="197"/>
        <end position="231"/>
    </location>
</feature>
<dbReference type="RefSeq" id="WP_229669089.1">
    <property type="nucleotide sequence ID" value="NZ_BMJB01000004.1"/>
</dbReference>
<gene>
    <name evidence="11" type="ORF">GCM10011507_33910</name>
</gene>
<evidence type="ECO:0000256" key="1">
    <source>
        <dbReference type="ARBA" id="ARBA00004651"/>
    </source>
</evidence>
<evidence type="ECO:0000259" key="10">
    <source>
        <dbReference type="Pfam" id="PF13807"/>
    </source>
</evidence>
<evidence type="ECO:0000256" key="4">
    <source>
        <dbReference type="ARBA" id="ARBA00022989"/>
    </source>
</evidence>
<feature type="region of interest" description="Disordered" evidence="7">
    <location>
        <begin position="1"/>
        <end position="24"/>
    </location>
</feature>
<proteinExistence type="predicted"/>
<name>A0A916W9E1_9BACT</name>
<evidence type="ECO:0000256" key="8">
    <source>
        <dbReference type="SAM" id="Phobius"/>
    </source>
</evidence>
<dbReference type="Proteomes" id="UP000648801">
    <property type="component" value="Unassembled WGS sequence"/>
</dbReference>
<keyword evidence="12" id="KW-1185">Reference proteome</keyword>
<keyword evidence="5 8" id="KW-0472">Membrane</keyword>
<organism evidence="11 12">
    <name type="scientific">Edaphobacter acidisoli</name>
    <dbReference type="NCBI Taxonomy" id="2040573"/>
    <lineage>
        <taxon>Bacteria</taxon>
        <taxon>Pseudomonadati</taxon>
        <taxon>Acidobacteriota</taxon>
        <taxon>Terriglobia</taxon>
        <taxon>Terriglobales</taxon>
        <taxon>Acidobacteriaceae</taxon>
        <taxon>Edaphobacter</taxon>
    </lineage>
</organism>
<keyword evidence="3 8" id="KW-0812">Transmembrane</keyword>
<keyword evidence="2" id="KW-1003">Cell membrane</keyword>
<dbReference type="EMBL" id="BMJB01000004">
    <property type="protein sequence ID" value="GGA79873.1"/>
    <property type="molecule type" value="Genomic_DNA"/>
</dbReference>
<comment type="subcellular location">
    <subcellularLocation>
        <location evidence="1">Cell membrane</location>
        <topology evidence="1">Multi-pass membrane protein</topology>
    </subcellularLocation>
</comment>
<reference evidence="11" key="2">
    <citation type="submission" date="2020-09" db="EMBL/GenBank/DDBJ databases">
        <authorList>
            <person name="Sun Q."/>
            <person name="Zhou Y."/>
        </authorList>
    </citation>
    <scope>NUCLEOTIDE SEQUENCE</scope>
    <source>
        <strain evidence="11">CGMCC 1.15447</strain>
    </source>
</reference>
<dbReference type="InterPro" id="IPR003856">
    <property type="entry name" value="LPS_length_determ_N"/>
</dbReference>
<evidence type="ECO:0000256" key="6">
    <source>
        <dbReference type="SAM" id="Coils"/>
    </source>
</evidence>
<feature type="compositionally biased region" description="Polar residues" evidence="7">
    <location>
        <begin position="1"/>
        <end position="12"/>
    </location>
</feature>
<evidence type="ECO:0000256" key="3">
    <source>
        <dbReference type="ARBA" id="ARBA00022692"/>
    </source>
</evidence>
<dbReference type="InterPro" id="IPR032807">
    <property type="entry name" value="GNVR"/>
</dbReference>
<dbReference type="GO" id="GO:0005886">
    <property type="term" value="C:plasma membrane"/>
    <property type="evidence" value="ECO:0007669"/>
    <property type="project" value="UniProtKB-SubCell"/>
</dbReference>
<sequence length="414" mass="45913">MSPTEELQQPSKTAEKPDLSAFSSPTEDEVSLFDLLIVISQRRWLIFKVTACAILAGIVISLLLPVHYTAVTSILPPQQNSSIGASLMSQLGNSLGSLGSLAGGSLGLKNPNDLQVALLKSRTVEDAMVDRFHLIDLYHVKRKSDARKRFEDEVSIDDGSKDGLIRISVTDHSAQRAADMANGYIDEFKKFTATLAVTEASQRRLFFEQQLQQAKDNLANAEEDLKITEQKTGLLQLDAQARSAISLAADLRAQVAAKQVEINAMRSFATADNPQLQIAEQQLAGLEAQEEKLASSSSNPANSFLSKGNLQESGVEYVQKLRNVRYYETIFELMARQYEVAKVDEAREGSTIQVVDHAVVPDRRSFPMRILIVLGFACFGFVIGICWVLVEQRIRDPKLEHDMENLRLAFKQRS</sequence>
<evidence type="ECO:0000256" key="5">
    <source>
        <dbReference type="ARBA" id="ARBA00023136"/>
    </source>
</evidence>
<evidence type="ECO:0000256" key="7">
    <source>
        <dbReference type="SAM" id="MobiDB-lite"/>
    </source>
</evidence>
<feature type="transmembrane region" description="Helical" evidence="8">
    <location>
        <begin position="45"/>
        <end position="68"/>
    </location>
</feature>
<accession>A0A916W9E1</accession>
<protein>
    <submittedName>
        <fullName evidence="11">Polysaccharide chain length determinant protein</fullName>
    </submittedName>
</protein>
<evidence type="ECO:0000256" key="2">
    <source>
        <dbReference type="ARBA" id="ARBA00022475"/>
    </source>
</evidence>
<keyword evidence="4 8" id="KW-1133">Transmembrane helix</keyword>
<evidence type="ECO:0000259" key="9">
    <source>
        <dbReference type="Pfam" id="PF02706"/>
    </source>
</evidence>
<dbReference type="InterPro" id="IPR050445">
    <property type="entry name" value="Bact_polysacc_biosynth/exp"/>
</dbReference>
<reference evidence="11" key="1">
    <citation type="journal article" date="2014" name="Int. J. Syst. Evol. Microbiol.">
        <title>Complete genome sequence of Corynebacterium casei LMG S-19264T (=DSM 44701T), isolated from a smear-ripened cheese.</title>
        <authorList>
            <consortium name="US DOE Joint Genome Institute (JGI-PGF)"/>
            <person name="Walter F."/>
            <person name="Albersmeier A."/>
            <person name="Kalinowski J."/>
            <person name="Ruckert C."/>
        </authorList>
    </citation>
    <scope>NUCLEOTIDE SEQUENCE</scope>
    <source>
        <strain evidence="11">CGMCC 1.15447</strain>
    </source>
</reference>